<dbReference type="EMBL" id="NMUH01002124">
    <property type="protein sequence ID" value="MQL97986.1"/>
    <property type="molecule type" value="Genomic_DNA"/>
</dbReference>
<keyword evidence="3" id="KW-1185">Reference proteome</keyword>
<name>A0A843VSK5_COLES</name>
<organism evidence="2 3">
    <name type="scientific">Colocasia esculenta</name>
    <name type="common">Wild taro</name>
    <name type="synonym">Arum esculentum</name>
    <dbReference type="NCBI Taxonomy" id="4460"/>
    <lineage>
        <taxon>Eukaryota</taxon>
        <taxon>Viridiplantae</taxon>
        <taxon>Streptophyta</taxon>
        <taxon>Embryophyta</taxon>
        <taxon>Tracheophyta</taxon>
        <taxon>Spermatophyta</taxon>
        <taxon>Magnoliopsida</taxon>
        <taxon>Liliopsida</taxon>
        <taxon>Araceae</taxon>
        <taxon>Aroideae</taxon>
        <taxon>Colocasieae</taxon>
        <taxon>Colocasia</taxon>
    </lineage>
</organism>
<evidence type="ECO:0000256" key="1">
    <source>
        <dbReference type="SAM" id="MobiDB-lite"/>
    </source>
</evidence>
<dbReference type="Proteomes" id="UP000652761">
    <property type="component" value="Unassembled WGS sequence"/>
</dbReference>
<evidence type="ECO:0000313" key="3">
    <source>
        <dbReference type="Proteomes" id="UP000652761"/>
    </source>
</evidence>
<dbReference type="AlphaFoldDB" id="A0A843VSK5"/>
<feature type="region of interest" description="Disordered" evidence="1">
    <location>
        <begin position="1"/>
        <end position="36"/>
    </location>
</feature>
<sequence>MVCGGRSGRGSISSGAPSTSVGRGSMPIGSASPTTPVVVATGSASRLVASPIPSHSAVVVESHHPAAEEVAQPAGR</sequence>
<gene>
    <name evidence="2" type="ORF">Taro_030687</name>
</gene>
<protein>
    <submittedName>
        <fullName evidence="2">Uncharacterized protein</fullName>
    </submittedName>
</protein>
<reference evidence="2" key="1">
    <citation type="submission" date="2017-07" db="EMBL/GenBank/DDBJ databases">
        <title>Taro Niue Genome Assembly and Annotation.</title>
        <authorList>
            <person name="Atibalentja N."/>
            <person name="Keating K."/>
            <person name="Fields C.J."/>
        </authorList>
    </citation>
    <scope>NUCLEOTIDE SEQUENCE</scope>
    <source>
        <strain evidence="2">Niue_2</strain>
        <tissue evidence="2">Leaf</tissue>
    </source>
</reference>
<comment type="caution">
    <text evidence="2">The sequence shown here is derived from an EMBL/GenBank/DDBJ whole genome shotgun (WGS) entry which is preliminary data.</text>
</comment>
<proteinExistence type="predicted"/>
<accession>A0A843VSK5</accession>
<evidence type="ECO:0000313" key="2">
    <source>
        <dbReference type="EMBL" id="MQL97986.1"/>
    </source>
</evidence>